<dbReference type="InterPro" id="IPR001753">
    <property type="entry name" value="Enoyl-CoA_hydra/iso"/>
</dbReference>
<sequence>MQENSNILITDKSSDGILRLILNDLQHKNALSEIMINSLIEEINLASSDKSVKVIVLAALGNVFCSGHDLKEITSARVNEDGGEKYFKELFTSCSNLMQLIINTPKPIIAEVNGVATAAGCQLVASCDLAIASDDSKFATPGVNLGLFCSTPMVALSRNVSKKDAMAMLLTGDMISADKAKEIGLINDIYSTDEVTNQTMKLAQKIATKSSLTLATGKKAFYAQAEMNLSNAYEYTSKVMTDNLMRDDAKEGINAFIEKRDPDWQDN</sequence>
<dbReference type="Gene3D" id="3.90.226.10">
    <property type="entry name" value="2-enoyl-CoA Hydratase, Chain A, domain 1"/>
    <property type="match status" value="1"/>
</dbReference>
<evidence type="ECO:0000256" key="6">
    <source>
        <dbReference type="ARBA" id="ARBA00040545"/>
    </source>
</evidence>
<evidence type="ECO:0000256" key="1">
    <source>
        <dbReference type="ARBA" id="ARBA00005254"/>
    </source>
</evidence>
<dbReference type="InterPro" id="IPR014748">
    <property type="entry name" value="Enoyl-CoA_hydra_C"/>
</dbReference>
<dbReference type="GO" id="GO:0006631">
    <property type="term" value="P:fatty acid metabolic process"/>
    <property type="evidence" value="ECO:0007669"/>
    <property type="project" value="UniProtKB-KW"/>
</dbReference>
<evidence type="ECO:0000313" key="8">
    <source>
        <dbReference type="Proteomes" id="UP000315782"/>
    </source>
</evidence>
<gene>
    <name evidence="7" type="ORF">EVA96_02995</name>
</gene>
<dbReference type="InterPro" id="IPR052377">
    <property type="entry name" value="Mitochondrial_ECH-domain"/>
</dbReference>
<keyword evidence="2" id="KW-0276">Fatty acid metabolism</keyword>
<dbReference type="Pfam" id="PF00378">
    <property type="entry name" value="ECH_1"/>
    <property type="match status" value="1"/>
</dbReference>
<reference evidence="7 8" key="1">
    <citation type="submission" date="2019-02" db="EMBL/GenBank/DDBJ databases">
        <title>Prokaryotic population dynamics and viral predation in marine succession experiment using metagenomics: the confinement effect.</title>
        <authorList>
            <person name="Haro-Moreno J.M."/>
            <person name="Rodriguez-Valera F."/>
            <person name="Lopez-Perez M."/>
        </authorList>
    </citation>
    <scope>NUCLEOTIDE SEQUENCE [LARGE SCALE GENOMIC DNA]</scope>
    <source>
        <strain evidence="7">MED-G163</strain>
    </source>
</reference>
<accession>A0A520MG68</accession>
<evidence type="ECO:0000256" key="3">
    <source>
        <dbReference type="ARBA" id="ARBA00022946"/>
    </source>
</evidence>
<dbReference type="SUPFAM" id="SSF52096">
    <property type="entry name" value="ClpP/crotonase"/>
    <property type="match status" value="1"/>
</dbReference>
<dbReference type="AlphaFoldDB" id="A0A520MG68"/>
<keyword evidence="7" id="KW-0456">Lyase</keyword>
<dbReference type="Proteomes" id="UP000315782">
    <property type="component" value="Unassembled WGS sequence"/>
</dbReference>
<name>A0A520MG68_9GAMM</name>
<evidence type="ECO:0000256" key="4">
    <source>
        <dbReference type="ARBA" id="ARBA00023098"/>
    </source>
</evidence>
<evidence type="ECO:0000313" key="7">
    <source>
        <dbReference type="EMBL" id="RZO20200.1"/>
    </source>
</evidence>
<dbReference type="InterPro" id="IPR029045">
    <property type="entry name" value="ClpP/crotonase-like_dom_sf"/>
</dbReference>
<protein>
    <recommendedName>
        <fullName evidence="6">Enoyl-CoA hydratase domain-containing protein 3, mitochondrial</fullName>
    </recommendedName>
</protein>
<keyword evidence="4" id="KW-0443">Lipid metabolism</keyword>
<keyword evidence="3" id="KW-0809">Transit peptide</keyword>
<comment type="function">
    <text evidence="5">May play a role in fatty acid biosynthesis and insulin sensitivity.</text>
</comment>
<dbReference type="Gene3D" id="1.10.12.10">
    <property type="entry name" value="Lyase 2-enoyl-coa Hydratase, Chain A, domain 2"/>
    <property type="match status" value="1"/>
</dbReference>
<evidence type="ECO:0000256" key="2">
    <source>
        <dbReference type="ARBA" id="ARBA00022832"/>
    </source>
</evidence>
<dbReference type="NCBIfam" id="NF006008">
    <property type="entry name" value="PRK08139.1"/>
    <property type="match status" value="1"/>
</dbReference>
<dbReference type="PANTHER" id="PTHR43602">
    <property type="match status" value="1"/>
</dbReference>
<dbReference type="EMBL" id="SHBI01000021">
    <property type="protein sequence ID" value="RZO20200.1"/>
    <property type="molecule type" value="Genomic_DNA"/>
</dbReference>
<dbReference type="GO" id="GO:0016836">
    <property type="term" value="F:hydro-lyase activity"/>
    <property type="evidence" value="ECO:0007669"/>
    <property type="project" value="TreeGrafter"/>
</dbReference>
<evidence type="ECO:0000256" key="5">
    <source>
        <dbReference type="ARBA" id="ARBA00037410"/>
    </source>
</evidence>
<dbReference type="CDD" id="cd06558">
    <property type="entry name" value="crotonase-like"/>
    <property type="match status" value="1"/>
</dbReference>
<comment type="similarity">
    <text evidence="1">Belongs to the enoyl-CoA hydratase/isomerase family.</text>
</comment>
<dbReference type="PANTHER" id="PTHR43602:SF1">
    <property type="entry name" value="ENOYL-COA HYDRATASE DOMAIN-CONTAINING PROTEIN 3, MITOCHONDRIAL"/>
    <property type="match status" value="1"/>
</dbReference>
<organism evidence="7 8">
    <name type="scientific">SAR86 cluster bacterium</name>
    <dbReference type="NCBI Taxonomy" id="2030880"/>
    <lineage>
        <taxon>Bacteria</taxon>
        <taxon>Pseudomonadati</taxon>
        <taxon>Pseudomonadota</taxon>
        <taxon>Gammaproteobacteria</taxon>
        <taxon>SAR86 cluster</taxon>
    </lineage>
</organism>
<proteinExistence type="inferred from homology"/>
<comment type="caution">
    <text evidence="7">The sequence shown here is derived from an EMBL/GenBank/DDBJ whole genome shotgun (WGS) entry which is preliminary data.</text>
</comment>